<name>X1SZ71_9ZZZZ</name>
<proteinExistence type="predicted"/>
<gene>
    <name evidence="2" type="ORF">S12H4_19532</name>
</gene>
<reference evidence="2" key="1">
    <citation type="journal article" date="2014" name="Front. Microbiol.">
        <title>High frequency of phylogenetically diverse reductive dehalogenase-homologous genes in deep subseafloor sedimentary metagenomes.</title>
        <authorList>
            <person name="Kawai M."/>
            <person name="Futagami T."/>
            <person name="Toyoda A."/>
            <person name="Takaki Y."/>
            <person name="Nishi S."/>
            <person name="Hori S."/>
            <person name="Arai W."/>
            <person name="Tsubouchi T."/>
            <person name="Morono Y."/>
            <person name="Uchiyama I."/>
            <person name="Ito T."/>
            <person name="Fujiyama A."/>
            <person name="Inagaki F."/>
            <person name="Takami H."/>
        </authorList>
    </citation>
    <scope>NUCLEOTIDE SEQUENCE</scope>
    <source>
        <strain evidence="2">Expedition CK06-06</strain>
    </source>
</reference>
<accession>X1SZ71</accession>
<evidence type="ECO:0000256" key="1">
    <source>
        <dbReference type="SAM" id="Phobius"/>
    </source>
</evidence>
<evidence type="ECO:0000313" key="2">
    <source>
        <dbReference type="EMBL" id="GAI84431.1"/>
    </source>
</evidence>
<keyword evidence="1" id="KW-1133">Transmembrane helix</keyword>
<keyword evidence="1" id="KW-0472">Membrane</keyword>
<keyword evidence="1" id="KW-0812">Transmembrane</keyword>
<comment type="caution">
    <text evidence="2">The sequence shown here is derived from an EMBL/GenBank/DDBJ whole genome shotgun (WGS) entry which is preliminary data.</text>
</comment>
<dbReference type="AlphaFoldDB" id="X1SZ71"/>
<sequence>MIETLTKPQDTANVETIHSETVLHGKPELLVPIDEYAARESISRRTVDRYARIGRLEKVKQHGQTYILDKPLKPPPVETVRTENVPDSQIVQFAQADWIRYGFLQARSKSKTLWQTYAITLTVLFVALMLASLWLFTQWRFLTTSAF</sequence>
<organism evidence="2">
    <name type="scientific">marine sediment metagenome</name>
    <dbReference type="NCBI Taxonomy" id="412755"/>
    <lineage>
        <taxon>unclassified sequences</taxon>
        <taxon>metagenomes</taxon>
        <taxon>ecological metagenomes</taxon>
    </lineage>
</organism>
<evidence type="ECO:0008006" key="3">
    <source>
        <dbReference type="Google" id="ProtNLM"/>
    </source>
</evidence>
<protein>
    <recommendedName>
        <fullName evidence="3">Helix-turn-helix domain-containing protein</fullName>
    </recommendedName>
</protein>
<feature type="transmembrane region" description="Helical" evidence="1">
    <location>
        <begin position="117"/>
        <end position="137"/>
    </location>
</feature>
<dbReference type="EMBL" id="BARW01009776">
    <property type="protein sequence ID" value="GAI84431.1"/>
    <property type="molecule type" value="Genomic_DNA"/>
</dbReference>